<dbReference type="PANTHER" id="PTHR43685:SF13">
    <property type="entry name" value="O ANTIGEN BIOSYNTHESIS RHAMNOSYLTRANSFERASE RFBN"/>
    <property type="match status" value="1"/>
</dbReference>
<dbReference type="PANTHER" id="PTHR43685">
    <property type="entry name" value="GLYCOSYLTRANSFERASE"/>
    <property type="match status" value="1"/>
</dbReference>
<dbReference type="AlphaFoldDB" id="A0A7X1G9M0"/>
<proteinExistence type="predicted"/>
<gene>
    <name evidence="3" type="ORF">H7995_01130</name>
</gene>
<dbReference type="EMBL" id="JACMYG010000001">
    <property type="protein sequence ID" value="MBC2688394.1"/>
    <property type="molecule type" value="Genomic_DNA"/>
</dbReference>
<dbReference type="SUPFAM" id="SSF53448">
    <property type="entry name" value="Nucleotide-diphospho-sugar transferases"/>
    <property type="match status" value="1"/>
</dbReference>
<organism evidence="3 4">
    <name type="scientific">Pseudomonas kielensis</name>
    <dbReference type="NCBI Taxonomy" id="2762577"/>
    <lineage>
        <taxon>Bacteria</taxon>
        <taxon>Pseudomonadati</taxon>
        <taxon>Pseudomonadota</taxon>
        <taxon>Gammaproteobacteria</taxon>
        <taxon>Pseudomonadales</taxon>
        <taxon>Pseudomonadaceae</taxon>
        <taxon>Pseudomonas</taxon>
    </lineage>
</organism>
<dbReference type="Gene3D" id="3.90.550.10">
    <property type="entry name" value="Spore Coat Polysaccharide Biosynthesis Protein SpsA, Chain A"/>
    <property type="match status" value="1"/>
</dbReference>
<feature type="domain" description="Glycosyltransferase 2-like" evidence="2">
    <location>
        <begin position="22"/>
        <end position="189"/>
    </location>
</feature>
<evidence type="ECO:0000256" key="1">
    <source>
        <dbReference type="ARBA" id="ARBA00022519"/>
    </source>
</evidence>
<dbReference type="InterPro" id="IPR001173">
    <property type="entry name" value="Glyco_trans_2-like"/>
</dbReference>
<name>A0A7X1G9M0_9PSED</name>
<keyword evidence="1" id="KW-0472">Membrane</keyword>
<keyword evidence="3" id="KW-0808">Transferase</keyword>
<protein>
    <submittedName>
        <fullName evidence="3">Glycosyltransferase family 2 protein</fullName>
    </submittedName>
</protein>
<keyword evidence="1" id="KW-0997">Cell inner membrane</keyword>
<comment type="caution">
    <text evidence="3">The sequence shown here is derived from an EMBL/GenBank/DDBJ whole genome shotgun (WGS) entry which is preliminary data.</text>
</comment>
<evidence type="ECO:0000313" key="3">
    <source>
        <dbReference type="EMBL" id="MBC2688394.1"/>
    </source>
</evidence>
<evidence type="ECO:0000259" key="2">
    <source>
        <dbReference type="Pfam" id="PF00535"/>
    </source>
</evidence>
<evidence type="ECO:0000313" key="4">
    <source>
        <dbReference type="Proteomes" id="UP000526003"/>
    </source>
</evidence>
<dbReference type="GO" id="GO:0044010">
    <property type="term" value="P:single-species biofilm formation"/>
    <property type="evidence" value="ECO:0007669"/>
    <property type="project" value="TreeGrafter"/>
</dbReference>
<dbReference type="Proteomes" id="UP000526003">
    <property type="component" value="Unassembled WGS sequence"/>
</dbReference>
<dbReference type="InterPro" id="IPR050834">
    <property type="entry name" value="Glycosyltransf_2"/>
</dbReference>
<keyword evidence="4" id="KW-1185">Reference proteome</keyword>
<accession>A0A7X1G9M0</accession>
<keyword evidence="1" id="KW-1003">Cell membrane</keyword>
<sequence>MHFETMPVASPNEVADLGLRSSIIVLTLNAQEHLKALLPALAALKQAPREVVFIDSASNDLTPQMIEAAGHRLVTIQRSEFGHGKTRNLALQLCAGSEFLVYLTQDACPQGDDWLQRLLKPFTDPQVALVYGQQLPRREATDTERFAREFNYPDRHERTTQADIARIGIKAVFCSNSFAAYRRDALEAVGGFPTQLPLGEDMAAAIRLLGKGYARVYEPAARAVHSHDYSISQEFKRYFDIGTLIAMDSELSKARLSTSGEGLRFVKVEIQAALKRGQPLAVFSILLRTAGKYLGYWLGERYHLVPLAWRRRMSMHSLFWNQP</sequence>
<dbReference type="GO" id="GO:0016740">
    <property type="term" value="F:transferase activity"/>
    <property type="evidence" value="ECO:0007669"/>
    <property type="project" value="UniProtKB-KW"/>
</dbReference>
<reference evidence="3 4" key="1">
    <citation type="submission" date="2020-08" db="EMBL/GenBank/DDBJ databases">
        <title>Pseudomonas sp. nov.</title>
        <authorList>
            <person name="Gieschler S."/>
            <person name="Fiedler G."/>
            <person name="Brinks E."/>
            <person name="Boehnlein C."/>
            <person name="Franz C.M.A.P."/>
            <person name="Kabisch J."/>
        </authorList>
    </citation>
    <scope>NUCLEOTIDE SEQUENCE [LARGE SCALE GENOMIC DNA]</scope>
    <source>
        <strain evidence="3 4">MBT-1</strain>
    </source>
</reference>
<dbReference type="InterPro" id="IPR029044">
    <property type="entry name" value="Nucleotide-diphossugar_trans"/>
</dbReference>
<dbReference type="Pfam" id="PF00535">
    <property type="entry name" value="Glycos_transf_2"/>
    <property type="match status" value="1"/>
</dbReference>
<dbReference type="RefSeq" id="WP_185817836.1">
    <property type="nucleotide sequence ID" value="NZ_JACMYG010000001.1"/>
</dbReference>